<dbReference type="EMBL" id="HBFL01001287">
    <property type="protein sequence ID" value="CAD8760876.1"/>
    <property type="molecule type" value="Transcribed_RNA"/>
</dbReference>
<evidence type="ECO:0000313" key="2">
    <source>
        <dbReference type="EMBL" id="CAD8760876.1"/>
    </source>
</evidence>
<gene>
    <name evidence="2" type="ORF">PDEL1432_LOCUS916</name>
</gene>
<feature type="coiled-coil region" evidence="1">
    <location>
        <begin position="138"/>
        <end position="165"/>
    </location>
</feature>
<protein>
    <submittedName>
        <fullName evidence="2">Uncharacterized protein</fullName>
    </submittedName>
</protein>
<name>A0A7S0UKN4_9STRA</name>
<keyword evidence="1" id="KW-0175">Coiled coil</keyword>
<proteinExistence type="predicted"/>
<reference evidence="2" key="1">
    <citation type="submission" date="2021-01" db="EMBL/GenBank/DDBJ databases">
        <authorList>
            <person name="Corre E."/>
            <person name="Pelletier E."/>
            <person name="Niang G."/>
            <person name="Scheremetjew M."/>
            <person name="Finn R."/>
            <person name="Kale V."/>
            <person name="Holt S."/>
            <person name="Cochrane G."/>
            <person name="Meng A."/>
            <person name="Brown T."/>
            <person name="Cohen L."/>
        </authorList>
    </citation>
    <scope>NUCLEOTIDE SEQUENCE</scope>
    <source>
        <strain evidence="2">UNC1205</strain>
    </source>
</reference>
<dbReference type="AlphaFoldDB" id="A0A7S0UKN4"/>
<organism evidence="2">
    <name type="scientific">Pseudo-nitzschia delicatissima</name>
    <dbReference type="NCBI Taxonomy" id="44447"/>
    <lineage>
        <taxon>Eukaryota</taxon>
        <taxon>Sar</taxon>
        <taxon>Stramenopiles</taxon>
        <taxon>Ochrophyta</taxon>
        <taxon>Bacillariophyta</taxon>
        <taxon>Bacillariophyceae</taxon>
        <taxon>Bacillariophycidae</taxon>
        <taxon>Bacillariales</taxon>
        <taxon>Bacillariaceae</taxon>
        <taxon>Pseudo-nitzschia</taxon>
    </lineage>
</organism>
<accession>A0A7S0UKN4</accession>
<evidence type="ECO:0000256" key="1">
    <source>
        <dbReference type="SAM" id="Coils"/>
    </source>
</evidence>
<sequence length="203" mass="23055">MDQSFSTYHYPPVTDLAFPAEWEPSEKDQMLFGSVGDSYNITTSSLEAEQANNMIALRQWPTDNEMHYQDDYFEEDQDMHDQANAFDSQPLEELFSNALYLESNDYQNIDGFLDPLLNVETTDLDDSASTASIGLPLEERYKVTLEKLEASMKRSQETRNCLTMTTSATESYERIGSVKEIMSSIATSSGQVQKYVTSIKRSI</sequence>